<dbReference type="OrthoDB" id="5395350at2759"/>
<dbReference type="Pfam" id="PF15663">
    <property type="entry name" value="zf-CCCH_3"/>
    <property type="match status" value="1"/>
</dbReference>
<accession>L2GTS9</accession>
<dbReference type="PANTHER" id="PTHR15725">
    <property type="entry name" value="ZN-FINGER, C-X8-C-X5-C-X3-H TYPE-CONTAINING"/>
    <property type="match status" value="1"/>
</dbReference>
<dbReference type="InterPro" id="IPR041686">
    <property type="entry name" value="Znf-CCCH_3"/>
</dbReference>
<keyword evidence="3" id="KW-1185">Reference proteome</keyword>
<dbReference type="STRING" id="948595.L2GTS9"/>
<dbReference type="RefSeq" id="XP_008074745.1">
    <property type="nucleotide sequence ID" value="XM_008076554.1"/>
</dbReference>
<reference evidence="3" key="1">
    <citation type="submission" date="2011-03" db="EMBL/GenBank/DDBJ databases">
        <title>The genome sequence of Vavraia culicis strain floridensis.</title>
        <authorList>
            <consortium name="The Broad Institute Genome Sequencing Platform"/>
            <person name="Cuomo C."/>
            <person name="Becnel J."/>
            <person name="Sanscrainte N."/>
            <person name="Young S.K."/>
            <person name="Zeng Q."/>
            <person name="Gargeya S."/>
            <person name="Fitzgerald M."/>
            <person name="Haas B."/>
            <person name="Abouelleil A."/>
            <person name="Alvarado L."/>
            <person name="Arachchi H.M."/>
            <person name="Berlin A."/>
            <person name="Chapman S.B."/>
            <person name="Gearin G."/>
            <person name="Goldberg J."/>
            <person name="Griggs A."/>
            <person name="Gujja S."/>
            <person name="Hansen M."/>
            <person name="Heiman D."/>
            <person name="Howarth C."/>
            <person name="Larimer J."/>
            <person name="Lui A."/>
            <person name="MacDonald P.J.P."/>
            <person name="McCowen C."/>
            <person name="Montmayeur A."/>
            <person name="Murphy C."/>
            <person name="Neiman D."/>
            <person name="Pearson M."/>
            <person name="Priest M."/>
            <person name="Roberts A."/>
            <person name="Saif S."/>
            <person name="Shea T."/>
            <person name="Sisk P."/>
            <person name="Stolte C."/>
            <person name="Sykes S."/>
            <person name="Wortman J."/>
            <person name="Nusbaum C."/>
            <person name="Birren B."/>
        </authorList>
    </citation>
    <scope>NUCLEOTIDE SEQUENCE [LARGE SCALE GENOMIC DNA]</scope>
    <source>
        <strain evidence="3">floridensis</strain>
    </source>
</reference>
<dbReference type="GeneID" id="19879599"/>
<dbReference type="EMBL" id="GL877433">
    <property type="protein sequence ID" value="ELA46767.1"/>
    <property type="molecule type" value="Genomic_DNA"/>
</dbReference>
<sequence length="228" mass="26863">MDDCYYYLYSACTKKNCTYRHSAAAKKNLIMCKLWANKKQCRNECPLRHSDYHLRKDRKDIHCYWEDMEGGCQKEFCDFKHRNPEKDEWKMVKIRTLDEIKRKQSEAHNFHDVYAQRHHSPDEAFTTGISGSQLSEGEIQQMNNIGAHYTFKMDDPSDDKVSRKVFLPKDIKIGGKAAQTEHVNSKQDNPPLQLDNKEFTSADIEKELEMIDKALEEEGLDMRKLYEK</sequence>
<dbReference type="Proteomes" id="UP000011081">
    <property type="component" value="Unassembled WGS sequence"/>
</dbReference>
<organism evidence="2 3">
    <name type="scientific">Vavraia culicis (isolate floridensis)</name>
    <name type="common">Microsporidian parasite</name>
    <dbReference type="NCBI Taxonomy" id="948595"/>
    <lineage>
        <taxon>Eukaryota</taxon>
        <taxon>Fungi</taxon>
        <taxon>Fungi incertae sedis</taxon>
        <taxon>Microsporidia</taxon>
        <taxon>Pleistophoridae</taxon>
        <taxon>Vavraia</taxon>
    </lineage>
</organism>
<evidence type="ECO:0000313" key="3">
    <source>
        <dbReference type="Proteomes" id="UP000011081"/>
    </source>
</evidence>
<dbReference type="PANTHER" id="PTHR15725:SF14">
    <property type="entry name" value="ZINC FINGER CCCH DOMAIN-CONTAINING PROTEIN 11A"/>
    <property type="match status" value="1"/>
</dbReference>
<evidence type="ECO:0000313" key="2">
    <source>
        <dbReference type="EMBL" id="ELA46767.1"/>
    </source>
</evidence>
<evidence type="ECO:0000259" key="1">
    <source>
        <dbReference type="Pfam" id="PF15663"/>
    </source>
</evidence>
<dbReference type="VEuPathDB" id="MicrosporidiaDB:VCUG_01726"/>
<dbReference type="OMA" id="WEDMEGG"/>
<dbReference type="AlphaFoldDB" id="L2GTS9"/>
<protein>
    <recommendedName>
        <fullName evidence="1">Zinc-finger CCCH domain-containing protein</fullName>
    </recommendedName>
</protein>
<name>L2GTS9_VAVCU</name>
<gene>
    <name evidence="2" type="ORF">VCUG_01726</name>
</gene>
<feature type="domain" description="Zinc-finger CCCH" evidence="1">
    <location>
        <begin position="2"/>
        <end position="93"/>
    </location>
</feature>
<proteinExistence type="predicted"/>
<dbReference type="HOGENOM" id="CLU_1251457_0_0_1"/>
<dbReference type="InParanoid" id="L2GTS9"/>